<sequence>MGLREKRNGTWHKGGILELMIVIFLYAKLPIADSTDINLSGSIPMSLTNLYSSQVLDLSSNRLSGPAPHNGSFSLLTATSHANNLDLCEPITKKLCSGSSPPAVSSPDGDSKPNIGAIVAGVVLLFAALVIWFAYWRRQYGPGLQSTSKADQFTDGSSYD</sequence>
<keyword evidence="1" id="KW-0812">Transmembrane</keyword>
<dbReference type="Gene3D" id="3.80.10.10">
    <property type="entry name" value="Ribonuclease Inhibitor"/>
    <property type="match status" value="1"/>
</dbReference>
<dbReference type="EMBL" id="JAPFFL010000014">
    <property type="protein sequence ID" value="KAJ6678047.1"/>
    <property type="molecule type" value="Genomic_DNA"/>
</dbReference>
<evidence type="ECO:0000313" key="2">
    <source>
        <dbReference type="EMBL" id="KAJ6678047.1"/>
    </source>
</evidence>
<keyword evidence="1" id="KW-0472">Membrane</keyword>
<keyword evidence="1" id="KW-1133">Transmembrane helix</keyword>
<name>A0A9Q0SHW0_SALVM</name>
<dbReference type="PANTHER" id="PTHR48065">
    <property type="entry name" value="OS10G0469600 PROTEIN"/>
    <property type="match status" value="1"/>
</dbReference>
<proteinExistence type="predicted"/>
<comment type="caution">
    <text evidence="2">The sequence shown here is derived from an EMBL/GenBank/DDBJ whole genome shotgun (WGS) entry which is preliminary data.</text>
</comment>
<keyword evidence="2" id="KW-0808">Transferase</keyword>
<keyword evidence="2" id="KW-0675">Receptor</keyword>
<dbReference type="SUPFAM" id="SSF52058">
    <property type="entry name" value="L domain-like"/>
    <property type="match status" value="1"/>
</dbReference>
<dbReference type="InterPro" id="IPR032675">
    <property type="entry name" value="LRR_dom_sf"/>
</dbReference>
<protein>
    <submittedName>
        <fullName evidence="2">SOMATIC EMBRYOGENESIS RECEPTOR KINASE 1</fullName>
    </submittedName>
</protein>
<dbReference type="GO" id="GO:0016301">
    <property type="term" value="F:kinase activity"/>
    <property type="evidence" value="ECO:0007669"/>
    <property type="project" value="UniProtKB-KW"/>
</dbReference>
<feature type="transmembrane region" description="Helical" evidence="1">
    <location>
        <begin position="12"/>
        <end position="29"/>
    </location>
</feature>
<reference evidence="2" key="1">
    <citation type="submission" date="2022-11" db="EMBL/GenBank/DDBJ databases">
        <authorList>
            <person name="Hyden B.L."/>
            <person name="Feng K."/>
            <person name="Yates T."/>
            <person name="Jawdy S."/>
            <person name="Smart L.B."/>
            <person name="Muchero W."/>
        </authorList>
    </citation>
    <scope>NUCLEOTIDE SEQUENCE</scope>
    <source>
        <tissue evidence="2">Shoot tip</tissue>
    </source>
</reference>
<dbReference type="PANTHER" id="PTHR48065:SF11">
    <property type="entry name" value="OS11G0213300 PROTEIN"/>
    <property type="match status" value="1"/>
</dbReference>
<organism evidence="2 3">
    <name type="scientific">Salix viminalis</name>
    <name type="common">Common osier</name>
    <name type="synonym">Basket willow</name>
    <dbReference type="NCBI Taxonomy" id="40686"/>
    <lineage>
        <taxon>Eukaryota</taxon>
        <taxon>Viridiplantae</taxon>
        <taxon>Streptophyta</taxon>
        <taxon>Embryophyta</taxon>
        <taxon>Tracheophyta</taxon>
        <taxon>Spermatophyta</taxon>
        <taxon>Magnoliopsida</taxon>
        <taxon>eudicotyledons</taxon>
        <taxon>Gunneridae</taxon>
        <taxon>Pentapetalae</taxon>
        <taxon>rosids</taxon>
        <taxon>fabids</taxon>
        <taxon>Malpighiales</taxon>
        <taxon>Salicaceae</taxon>
        <taxon>Saliceae</taxon>
        <taxon>Salix</taxon>
    </lineage>
</organism>
<dbReference type="Proteomes" id="UP001151529">
    <property type="component" value="Chromosome 7"/>
</dbReference>
<keyword evidence="2" id="KW-0418">Kinase</keyword>
<keyword evidence="3" id="KW-1185">Reference proteome</keyword>
<feature type="transmembrane region" description="Helical" evidence="1">
    <location>
        <begin position="115"/>
        <end position="136"/>
    </location>
</feature>
<dbReference type="OrthoDB" id="1301874at2759"/>
<reference evidence="2" key="2">
    <citation type="journal article" date="2023" name="Int. J. Mol. Sci.">
        <title>De Novo Assembly and Annotation of 11 Diverse Shrub Willow (Salix) Genomes Reveals Novel Gene Organization in Sex-Linked Regions.</title>
        <authorList>
            <person name="Hyden B."/>
            <person name="Feng K."/>
            <person name="Yates T.B."/>
            <person name="Jawdy S."/>
            <person name="Cereghino C."/>
            <person name="Smart L.B."/>
            <person name="Muchero W."/>
        </authorList>
    </citation>
    <scope>NUCLEOTIDE SEQUENCE [LARGE SCALE GENOMIC DNA]</scope>
    <source>
        <tissue evidence="2">Shoot tip</tissue>
    </source>
</reference>
<accession>A0A9Q0SHW0</accession>
<evidence type="ECO:0000313" key="3">
    <source>
        <dbReference type="Proteomes" id="UP001151529"/>
    </source>
</evidence>
<dbReference type="AlphaFoldDB" id="A0A9Q0SHW0"/>
<evidence type="ECO:0000256" key="1">
    <source>
        <dbReference type="SAM" id="Phobius"/>
    </source>
</evidence>
<gene>
    <name evidence="2" type="ORF">OIU85_008616</name>
</gene>